<dbReference type="Gene3D" id="3.90.70.10">
    <property type="entry name" value="Cysteine proteinases"/>
    <property type="match status" value="1"/>
</dbReference>
<dbReference type="InterPro" id="IPR021770">
    <property type="entry name" value="DUF3335"/>
</dbReference>
<comment type="caution">
    <text evidence="4">The sequence shown here is derived from an EMBL/GenBank/DDBJ whole genome shotgun (WGS) entry which is preliminary data.</text>
</comment>
<keyword evidence="2" id="KW-0012">Acyltransferase</keyword>
<dbReference type="AlphaFoldDB" id="A0A1E5Q7B0"/>
<evidence type="ECO:0000256" key="2">
    <source>
        <dbReference type="ARBA" id="ARBA00023315"/>
    </source>
</evidence>
<dbReference type="OrthoDB" id="9803233at2"/>
<evidence type="ECO:0000256" key="1">
    <source>
        <dbReference type="ARBA" id="ARBA00022679"/>
    </source>
</evidence>
<sequence>MLRDGVLADVSALVDLESRCFATDRLSARSFRHFLAKGRAPLIVDDVDGVLQGYALVLLHPNTSLARLYSLAVDPRLRAKGIGRALLAAAEARALEQGATRMRLEVHQNNAAAQALYADVGYHAFAIESDYYEDHAAAVRMEKHLAPHLSRDLDRVPYFAQSLEFTCGPACLIMAMRAQDKSIEASRQLELQLWREATTIFMTSGHGGCGPLGLALAAHKRGFKVDVSASDETEMFIDSVRSEDKKNVIRLVEEGFQSELAAAGMKVAETPLTAHDLCDLLDQGAIPIVLISAYRLSGDKAPHWVVATAHDERFIYVNDPFVDIPENRTETDCIGIPITLPEFERMLRFGRRKHFSAIVIHPH</sequence>
<dbReference type="InterPro" id="IPR050832">
    <property type="entry name" value="Bact_Acetyltransf"/>
</dbReference>
<dbReference type="EMBL" id="MCGG01000027">
    <property type="protein sequence ID" value="OEJ66887.1"/>
    <property type="molecule type" value="Genomic_DNA"/>
</dbReference>
<dbReference type="InterPro" id="IPR016181">
    <property type="entry name" value="Acyl_CoA_acyltransferase"/>
</dbReference>
<dbReference type="PANTHER" id="PTHR43877:SF2">
    <property type="entry name" value="AMINOALKYLPHOSPHONATE N-ACETYLTRANSFERASE-RELATED"/>
    <property type="match status" value="1"/>
</dbReference>
<dbReference type="GO" id="GO:0016747">
    <property type="term" value="F:acyltransferase activity, transferring groups other than amino-acyl groups"/>
    <property type="evidence" value="ECO:0007669"/>
    <property type="project" value="InterPro"/>
</dbReference>
<dbReference type="Pfam" id="PF11814">
    <property type="entry name" value="DUF3335"/>
    <property type="match status" value="1"/>
</dbReference>
<evidence type="ECO:0000313" key="4">
    <source>
        <dbReference type="EMBL" id="OEJ66887.1"/>
    </source>
</evidence>
<dbReference type="PROSITE" id="PS51186">
    <property type="entry name" value="GNAT"/>
    <property type="match status" value="1"/>
</dbReference>
<dbReference type="STRING" id="28181.BEN30_10840"/>
<dbReference type="InterPro" id="IPR000182">
    <property type="entry name" value="GNAT_dom"/>
</dbReference>
<reference evidence="5" key="1">
    <citation type="submission" date="2016-07" db="EMBL/GenBank/DDBJ databases">
        <authorList>
            <person name="Florea S."/>
            <person name="Webb J.S."/>
            <person name="Jaromczyk J."/>
            <person name="Schardl C.L."/>
        </authorList>
    </citation>
    <scope>NUCLEOTIDE SEQUENCE [LARGE SCALE GENOMIC DNA]</scope>
    <source>
        <strain evidence="5">MV-1</strain>
    </source>
</reference>
<keyword evidence="1 4" id="KW-0808">Transferase</keyword>
<dbReference type="Pfam" id="PF00583">
    <property type="entry name" value="Acetyltransf_1"/>
    <property type="match status" value="1"/>
</dbReference>
<dbReference type="Gene3D" id="3.40.630.30">
    <property type="match status" value="1"/>
</dbReference>
<feature type="domain" description="N-acetyltransferase" evidence="3">
    <location>
        <begin position="1"/>
        <end position="146"/>
    </location>
</feature>
<evidence type="ECO:0000259" key="3">
    <source>
        <dbReference type="PROSITE" id="PS51186"/>
    </source>
</evidence>
<keyword evidence="5" id="KW-1185">Reference proteome</keyword>
<gene>
    <name evidence="4" type="ORF">BEN30_10840</name>
</gene>
<dbReference type="PANTHER" id="PTHR43877">
    <property type="entry name" value="AMINOALKYLPHOSPHONATE N-ACETYLTRANSFERASE-RELATED-RELATED"/>
    <property type="match status" value="1"/>
</dbReference>
<evidence type="ECO:0000313" key="5">
    <source>
        <dbReference type="Proteomes" id="UP000095347"/>
    </source>
</evidence>
<organism evidence="4 5">
    <name type="scientific">Magnetovibrio blakemorei</name>
    <dbReference type="NCBI Taxonomy" id="28181"/>
    <lineage>
        <taxon>Bacteria</taxon>
        <taxon>Pseudomonadati</taxon>
        <taxon>Pseudomonadota</taxon>
        <taxon>Alphaproteobacteria</taxon>
        <taxon>Rhodospirillales</taxon>
        <taxon>Magnetovibrionaceae</taxon>
        <taxon>Magnetovibrio</taxon>
    </lineage>
</organism>
<dbReference type="SUPFAM" id="SSF55729">
    <property type="entry name" value="Acyl-CoA N-acyltransferases (Nat)"/>
    <property type="match status" value="1"/>
</dbReference>
<proteinExistence type="predicted"/>
<name>A0A1E5Q7B0_9PROT</name>
<protein>
    <submittedName>
        <fullName evidence="4">Ribosomal-protein-alanine acetyltransferase</fullName>
    </submittedName>
</protein>
<accession>A0A1E5Q7B0</accession>
<dbReference type="Proteomes" id="UP000095347">
    <property type="component" value="Unassembled WGS sequence"/>
</dbReference>